<evidence type="ECO:0008006" key="2">
    <source>
        <dbReference type="Google" id="ProtNLM"/>
    </source>
</evidence>
<dbReference type="AlphaFoldDB" id="A0A0F9TR91"/>
<gene>
    <name evidence="1" type="ORF">LCGC14_0298190</name>
</gene>
<name>A0A0F9TR91_9ZZZZ</name>
<evidence type="ECO:0000313" key="1">
    <source>
        <dbReference type="EMBL" id="KKN83580.1"/>
    </source>
</evidence>
<sequence length="258" mass="29361">MIPKPIYDKHQSLSDWSILLGYRGSIAHGMYVPNTDPNSIDDKDVMGIVVPPRDYYYGLKTFGSKGTKEITDGEWDIVLFELTKAVRLLAKGNPNILQILWLKENYYIKITPAGQLLIDNRELFVGKHVYHSFVGYAHGQLHKMTHCPGRGYMGAKRKRLVEKFGYDTKNASHLVRLLRLGIEFLCDGELQVERPDAQELLAIKRGEWPLEKIEAEAARLFEVAQEALTHSPLPPKPETEKINALCVDIAECWLSDKE</sequence>
<dbReference type="PANTHER" id="PTHR34817:SF2">
    <property type="entry name" value="NUCLEOTIDYLTRANSFERASE"/>
    <property type="match status" value="1"/>
</dbReference>
<organism evidence="1">
    <name type="scientific">marine sediment metagenome</name>
    <dbReference type="NCBI Taxonomy" id="412755"/>
    <lineage>
        <taxon>unclassified sequences</taxon>
        <taxon>metagenomes</taxon>
        <taxon>ecological metagenomes</taxon>
    </lineage>
</organism>
<dbReference type="PANTHER" id="PTHR34817">
    <property type="entry name" value="NUCLEOTIDYLTRANSFERASE"/>
    <property type="match status" value="1"/>
</dbReference>
<dbReference type="InterPro" id="IPR018775">
    <property type="entry name" value="RlaP"/>
</dbReference>
<proteinExistence type="predicted"/>
<reference evidence="1" key="1">
    <citation type="journal article" date="2015" name="Nature">
        <title>Complex archaea that bridge the gap between prokaryotes and eukaryotes.</title>
        <authorList>
            <person name="Spang A."/>
            <person name="Saw J.H."/>
            <person name="Jorgensen S.L."/>
            <person name="Zaremba-Niedzwiedzka K."/>
            <person name="Martijn J."/>
            <person name="Lind A.E."/>
            <person name="van Eijk R."/>
            <person name="Schleper C."/>
            <person name="Guy L."/>
            <person name="Ettema T.J."/>
        </authorList>
    </citation>
    <scope>NUCLEOTIDE SEQUENCE</scope>
</reference>
<dbReference type="Pfam" id="PF10127">
    <property type="entry name" value="RlaP"/>
    <property type="match status" value="1"/>
</dbReference>
<accession>A0A0F9TR91</accession>
<protein>
    <recommendedName>
        <fullName evidence="2">Nucleotidyltransferase</fullName>
    </recommendedName>
</protein>
<dbReference type="EMBL" id="LAZR01000183">
    <property type="protein sequence ID" value="KKN83580.1"/>
    <property type="molecule type" value="Genomic_DNA"/>
</dbReference>
<comment type="caution">
    <text evidence="1">The sequence shown here is derived from an EMBL/GenBank/DDBJ whole genome shotgun (WGS) entry which is preliminary data.</text>
</comment>